<feature type="domain" description="C2H2-type" evidence="13">
    <location>
        <begin position="408"/>
        <end position="435"/>
    </location>
</feature>
<dbReference type="PROSITE" id="PS50157">
    <property type="entry name" value="ZINC_FINGER_C2H2_2"/>
    <property type="match status" value="10"/>
</dbReference>
<name>A0A7R8YZF2_HERIL</name>
<dbReference type="EMBL" id="LR899013">
    <property type="protein sequence ID" value="CAD7091479.1"/>
    <property type="molecule type" value="Genomic_DNA"/>
</dbReference>
<keyword evidence="6 12" id="KW-0863">Zinc-finger</keyword>
<dbReference type="InterPro" id="IPR036236">
    <property type="entry name" value="Znf_C2H2_sf"/>
</dbReference>
<keyword evidence="11" id="KW-0539">Nucleus</keyword>
<keyword evidence="7" id="KW-0862">Zinc</keyword>
<feature type="domain" description="C2H2-type" evidence="13">
    <location>
        <begin position="464"/>
        <end position="491"/>
    </location>
</feature>
<keyword evidence="5" id="KW-0677">Repeat</keyword>
<dbReference type="FunFam" id="3.30.160.60:FF:000744">
    <property type="entry name" value="zinc finger E-box-binding homeobox 1"/>
    <property type="match status" value="1"/>
</dbReference>
<feature type="domain" description="C2H2-type" evidence="13">
    <location>
        <begin position="264"/>
        <end position="291"/>
    </location>
</feature>
<sequence length="610" mass="69911">MNLKVDINVCRVCLKADTGISIYGEGNLVEKFQYATQLKKKVNVTCNLTDFASDLQQGNKETTQNGGYYTALSKYNFSNKNMDANDGLPSILCERCIARLTVCYEFRRQSILSDRHLRAFIQKVNSEFKEVASSSAATTMTLNDEEMGLLLEAGYKSDEISVVEDSTSNVKSEKDGVKDDNIQYIPDLDGYIQEDVTETYRVEEIQFQDGDEGSQIEDDGIEEEYHVDENTQLESIENEDESSNIEYIETKTIDPLAKSTARSHICTKCDKDFSTKTNLMRHVLTHSGVKPYQCNICGNGFTQNGSLKQHMLIHTGERPYKCQVCGRGFTQSKSLTFHMRRHTGEKPFTCEKCGLTFRQKDGLKRHMQMKHLGAAAEAHICSICQRILQSNYSLALHMKKHTGNNSKYKCEICEKTFSTKSSLENHTRQHTGEKPFKCNECNKEFSRKSSLLAHEKYHIEETPYKCEECSKMFAQHDQLLAHIETHKMRSPKTFQCGKCSKTFSIKRNLLQHLRNHNRDAMIMYSCDECSVAFTTNRDLKLHRINQHNETVSDLNECDICRIPFVSLPDLNRHITSVHDAIDEKCEQCDQHFSSKKLLEDHLLEHELCLE</sequence>
<dbReference type="SUPFAM" id="SSF57667">
    <property type="entry name" value="beta-beta-alpha zinc fingers"/>
    <property type="match status" value="6"/>
</dbReference>
<dbReference type="PANTHER" id="PTHR23235:SF120">
    <property type="entry name" value="KRUPPEL-LIKE FACTOR 15"/>
    <property type="match status" value="1"/>
</dbReference>
<evidence type="ECO:0000256" key="4">
    <source>
        <dbReference type="ARBA" id="ARBA00022723"/>
    </source>
</evidence>
<dbReference type="InterPro" id="IPR012934">
    <property type="entry name" value="Znf_AD"/>
</dbReference>
<dbReference type="GO" id="GO:0000978">
    <property type="term" value="F:RNA polymerase II cis-regulatory region sequence-specific DNA binding"/>
    <property type="evidence" value="ECO:0007669"/>
    <property type="project" value="TreeGrafter"/>
</dbReference>
<dbReference type="FunFam" id="3.30.160.60:FF:000065">
    <property type="entry name" value="B-cell CLL/lymphoma 6, member B"/>
    <property type="match status" value="1"/>
</dbReference>
<dbReference type="GO" id="GO:0000981">
    <property type="term" value="F:DNA-binding transcription factor activity, RNA polymerase II-specific"/>
    <property type="evidence" value="ECO:0007669"/>
    <property type="project" value="TreeGrafter"/>
</dbReference>
<comment type="function">
    <text evidence="1">May be involved in transcriptional regulation.</text>
</comment>
<evidence type="ECO:0000256" key="8">
    <source>
        <dbReference type="ARBA" id="ARBA00023015"/>
    </source>
</evidence>
<dbReference type="FunFam" id="3.30.160.60:FF:000130">
    <property type="entry name" value="Spalt-like transcription factor 4"/>
    <property type="match status" value="1"/>
</dbReference>
<evidence type="ECO:0000256" key="10">
    <source>
        <dbReference type="ARBA" id="ARBA00023163"/>
    </source>
</evidence>
<evidence type="ECO:0000259" key="13">
    <source>
        <dbReference type="PROSITE" id="PS50157"/>
    </source>
</evidence>
<dbReference type="Gene3D" id="3.30.160.60">
    <property type="entry name" value="Classic Zinc Finger"/>
    <property type="match status" value="9"/>
</dbReference>
<evidence type="ECO:0000256" key="9">
    <source>
        <dbReference type="ARBA" id="ARBA00023125"/>
    </source>
</evidence>
<dbReference type="GO" id="GO:0008270">
    <property type="term" value="F:zinc ion binding"/>
    <property type="evidence" value="ECO:0007669"/>
    <property type="project" value="UniProtKB-KW"/>
</dbReference>
<dbReference type="Pfam" id="PF00096">
    <property type="entry name" value="zf-C2H2"/>
    <property type="match status" value="9"/>
</dbReference>
<feature type="domain" description="C2H2-type" evidence="13">
    <location>
        <begin position="292"/>
        <end position="319"/>
    </location>
</feature>
<dbReference type="PANTHER" id="PTHR23235">
    <property type="entry name" value="KRUEPPEL-LIKE TRANSCRIPTION FACTOR"/>
    <property type="match status" value="1"/>
</dbReference>
<evidence type="ECO:0000313" key="15">
    <source>
        <dbReference type="Proteomes" id="UP000594454"/>
    </source>
</evidence>
<evidence type="ECO:0000256" key="1">
    <source>
        <dbReference type="ARBA" id="ARBA00003767"/>
    </source>
</evidence>
<dbReference type="Proteomes" id="UP000594454">
    <property type="component" value="Chromosome 5"/>
</dbReference>
<dbReference type="InterPro" id="IPR013087">
    <property type="entry name" value="Znf_C2H2_type"/>
</dbReference>
<evidence type="ECO:0000256" key="2">
    <source>
        <dbReference type="ARBA" id="ARBA00004123"/>
    </source>
</evidence>
<gene>
    <name evidence="14" type="ORF">HERILL_LOCUS13894</name>
</gene>
<keyword evidence="8" id="KW-0805">Transcription regulation</keyword>
<dbReference type="FunFam" id="3.30.160.60:FF:000358">
    <property type="entry name" value="zinc finger protein 24"/>
    <property type="match status" value="1"/>
</dbReference>
<dbReference type="SMART" id="SM00868">
    <property type="entry name" value="zf-AD"/>
    <property type="match status" value="1"/>
</dbReference>
<evidence type="ECO:0000256" key="5">
    <source>
        <dbReference type="ARBA" id="ARBA00022737"/>
    </source>
</evidence>
<reference evidence="14 15" key="1">
    <citation type="submission" date="2020-11" db="EMBL/GenBank/DDBJ databases">
        <authorList>
            <person name="Wallbank WR R."/>
            <person name="Pardo Diaz C."/>
            <person name="Kozak K."/>
            <person name="Martin S."/>
            <person name="Jiggins C."/>
            <person name="Moest M."/>
            <person name="Warren A I."/>
            <person name="Generalovic N T."/>
            <person name="Byers J.R.P. K."/>
            <person name="Montejo-Kovacevich G."/>
            <person name="Yen C E."/>
        </authorList>
    </citation>
    <scope>NUCLEOTIDE SEQUENCE [LARGE SCALE GENOMIC DNA]</scope>
</reference>
<evidence type="ECO:0000256" key="12">
    <source>
        <dbReference type="PROSITE-ProRule" id="PRU00042"/>
    </source>
</evidence>
<keyword evidence="4" id="KW-0479">Metal-binding</keyword>
<comment type="similarity">
    <text evidence="3">Belongs to the krueppel C2H2-type zinc-finger protein family.</text>
</comment>
<feature type="domain" description="C2H2-type" evidence="13">
    <location>
        <begin position="494"/>
        <end position="521"/>
    </location>
</feature>
<dbReference type="AlphaFoldDB" id="A0A7R8YZF2"/>
<keyword evidence="15" id="KW-1185">Reference proteome</keyword>
<comment type="subcellular location">
    <subcellularLocation>
        <location evidence="2">Nucleus</location>
    </subcellularLocation>
</comment>
<accession>A0A7R8YZF2</accession>
<organism evidence="14 15">
    <name type="scientific">Hermetia illucens</name>
    <name type="common">Black soldier fly</name>
    <dbReference type="NCBI Taxonomy" id="343691"/>
    <lineage>
        <taxon>Eukaryota</taxon>
        <taxon>Metazoa</taxon>
        <taxon>Ecdysozoa</taxon>
        <taxon>Arthropoda</taxon>
        <taxon>Hexapoda</taxon>
        <taxon>Insecta</taxon>
        <taxon>Pterygota</taxon>
        <taxon>Neoptera</taxon>
        <taxon>Endopterygota</taxon>
        <taxon>Diptera</taxon>
        <taxon>Brachycera</taxon>
        <taxon>Stratiomyomorpha</taxon>
        <taxon>Stratiomyidae</taxon>
        <taxon>Hermetiinae</taxon>
        <taxon>Hermetia</taxon>
    </lineage>
</organism>
<protein>
    <recommendedName>
        <fullName evidence="13">C2H2-type domain-containing protein</fullName>
    </recommendedName>
</protein>
<dbReference type="InParanoid" id="A0A7R8YZF2"/>
<feature type="domain" description="C2H2-type" evidence="13">
    <location>
        <begin position="348"/>
        <end position="376"/>
    </location>
</feature>
<dbReference type="SMART" id="SM00355">
    <property type="entry name" value="ZnF_C2H2"/>
    <property type="match status" value="12"/>
</dbReference>
<evidence type="ECO:0000256" key="3">
    <source>
        <dbReference type="ARBA" id="ARBA00006991"/>
    </source>
</evidence>
<feature type="domain" description="C2H2-type" evidence="13">
    <location>
        <begin position="379"/>
        <end position="406"/>
    </location>
</feature>
<keyword evidence="9" id="KW-0238">DNA-binding</keyword>
<evidence type="ECO:0000256" key="11">
    <source>
        <dbReference type="ARBA" id="ARBA00023242"/>
    </source>
</evidence>
<proteinExistence type="inferred from homology"/>
<dbReference type="GO" id="GO:0005634">
    <property type="term" value="C:nucleus"/>
    <property type="evidence" value="ECO:0007669"/>
    <property type="project" value="UniProtKB-SubCell"/>
</dbReference>
<evidence type="ECO:0000256" key="7">
    <source>
        <dbReference type="ARBA" id="ARBA00022833"/>
    </source>
</evidence>
<dbReference type="FunFam" id="3.30.160.60:FF:000097">
    <property type="entry name" value="Zinc finger protein"/>
    <property type="match status" value="1"/>
</dbReference>
<evidence type="ECO:0000313" key="14">
    <source>
        <dbReference type="EMBL" id="CAD7091479.1"/>
    </source>
</evidence>
<dbReference type="PROSITE" id="PS00028">
    <property type="entry name" value="ZINC_FINGER_C2H2_1"/>
    <property type="match status" value="12"/>
</dbReference>
<feature type="domain" description="C2H2-type" evidence="13">
    <location>
        <begin position="524"/>
        <end position="552"/>
    </location>
</feature>
<feature type="domain" description="C2H2-type" evidence="13">
    <location>
        <begin position="320"/>
        <end position="347"/>
    </location>
</feature>
<keyword evidence="10" id="KW-0804">Transcription</keyword>
<feature type="domain" description="C2H2-type" evidence="13">
    <location>
        <begin position="436"/>
        <end position="463"/>
    </location>
</feature>
<dbReference type="FunFam" id="3.30.160.60:FF:003288">
    <property type="entry name" value="Uncharacterized protein"/>
    <property type="match status" value="1"/>
</dbReference>
<evidence type="ECO:0000256" key="6">
    <source>
        <dbReference type="ARBA" id="ARBA00022771"/>
    </source>
</evidence>
<dbReference type="OrthoDB" id="6077919at2759"/>